<dbReference type="InterPro" id="IPR008271">
    <property type="entry name" value="Ser/Thr_kinase_AS"/>
</dbReference>
<dbReference type="PROSITE" id="PS50011">
    <property type="entry name" value="PROTEIN_KINASE_DOM"/>
    <property type="match status" value="1"/>
</dbReference>
<dbReference type="InterPro" id="IPR001245">
    <property type="entry name" value="Ser-Thr/Tyr_kinase_cat_dom"/>
</dbReference>
<evidence type="ECO:0000256" key="1">
    <source>
        <dbReference type="SAM" id="MobiDB-lite"/>
    </source>
</evidence>
<proteinExistence type="predicted"/>
<reference evidence="3 4" key="1">
    <citation type="submission" date="2014-04" db="EMBL/GenBank/DDBJ databases">
        <authorList>
            <consortium name="DOE Joint Genome Institute"/>
            <person name="Kuo A."/>
            <person name="Girlanda M."/>
            <person name="Perotto S."/>
            <person name="Kohler A."/>
            <person name="Nagy L.G."/>
            <person name="Floudas D."/>
            <person name="Copeland A."/>
            <person name="Barry K.W."/>
            <person name="Cichocki N."/>
            <person name="Veneault-Fourrey C."/>
            <person name="LaButti K."/>
            <person name="Lindquist E.A."/>
            <person name="Lipzen A."/>
            <person name="Lundell T."/>
            <person name="Morin E."/>
            <person name="Murat C."/>
            <person name="Sun H."/>
            <person name="Tunlid A."/>
            <person name="Henrissat B."/>
            <person name="Grigoriev I.V."/>
            <person name="Hibbett D.S."/>
            <person name="Martin F."/>
            <person name="Nordberg H.P."/>
            <person name="Cantor M.N."/>
            <person name="Hua S.X."/>
        </authorList>
    </citation>
    <scope>NUCLEOTIDE SEQUENCE [LARGE SCALE GENOMIC DNA]</scope>
    <source>
        <strain evidence="3 4">MUT 4182</strain>
    </source>
</reference>
<dbReference type="GO" id="GO:0005524">
    <property type="term" value="F:ATP binding"/>
    <property type="evidence" value="ECO:0007669"/>
    <property type="project" value="InterPro"/>
</dbReference>
<name>A0A0C3QD68_9AGAM</name>
<protein>
    <recommendedName>
        <fullName evidence="2">Protein kinase domain-containing protein</fullName>
    </recommendedName>
</protein>
<dbReference type="HOGENOM" id="CLU_000288_7_18_1"/>
<dbReference type="SUPFAM" id="SSF56112">
    <property type="entry name" value="Protein kinase-like (PK-like)"/>
    <property type="match status" value="1"/>
</dbReference>
<dbReference type="Proteomes" id="UP000054248">
    <property type="component" value="Unassembled WGS sequence"/>
</dbReference>
<dbReference type="EMBL" id="KN823103">
    <property type="protein sequence ID" value="KIO22674.1"/>
    <property type="molecule type" value="Genomic_DNA"/>
</dbReference>
<organism evidence="3 4">
    <name type="scientific">Tulasnella calospora MUT 4182</name>
    <dbReference type="NCBI Taxonomy" id="1051891"/>
    <lineage>
        <taxon>Eukaryota</taxon>
        <taxon>Fungi</taxon>
        <taxon>Dikarya</taxon>
        <taxon>Basidiomycota</taxon>
        <taxon>Agaricomycotina</taxon>
        <taxon>Agaricomycetes</taxon>
        <taxon>Cantharellales</taxon>
        <taxon>Tulasnellaceae</taxon>
        <taxon>Tulasnella</taxon>
    </lineage>
</organism>
<dbReference type="Gene3D" id="1.10.510.10">
    <property type="entry name" value="Transferase(Phosphotransferase) domain 1"/>
    <property type="match status" value="1"/>
</dbReference>
<reference evidence="4" key="2">
    <citation type="submission" date="2015-01" db="EMBL/GenBank/DDBJ databases">
        <title>Evolutionary Origins and Diversification of the Mycorrhizal Mutualists.</title>
        <authorList>
            <consortium name="DOE Joint Genome Institute"/>
            <consortium name="Mycorrhizal Genomics Consortium"/>
            <person name="Kohler A."/>
            <person name="Kuo A."/>
            <person name="Nagy L.G."/>
            <person name="Floudas D."/>
            <person name="Copeland A."/>
            <person name="Barry K.W."/>
            <person name="Cichocki N."/>
            <person name="Veneault-Fourrey C."/>
            <person name="LaButti K."/>
            <person name="Lindquist E.A."/>
            <person name="Lipzen A."/>
            <person name="Lundell T."/>
            <person name="Morin E."/>
            <person name="Murat C."/>
            <person name="Riley R."/>
            <person name="Ohm R."/>
            <person name="Sun H."/>
            <person name="Tunlid A."/>
            <person name="Henrissat B."/>
            <person name="Grigoriev I.V."/>
            <person name="Hibbett D.S."/>
            <person name="Martin F."/>
        </authorList>
    </citation>
    <scope>NUCLEOTIDE SEQUENCE [LARGE SCALE GENOMIC DNA]</scope>
    <source>
        <strain evidence="4">MUT 4182</strain>
    </source>
</reference>
<dbReference type="OrthoDB" id="26722at2759"/>
<dbReference type="InterPro" id="IPR000719">
    <property type="entry name" value="Prot_kinase_dom"/>
</dbReference>
<dbReference type="Pfam" id="PF07714">
    <property type="entry name" value="PK_Tyr_Ser-Thr"/>
    <property type="match status" value="1"/>
</dbReference>
<dbReference type="PANTHER" id="PTHR44329">
    <property type="entry name" value="SERINE/THREONINE-PROTEIN KINASE TNNI3K-RELATED"/>
    <property type="match status" value="1"/>
</dbReference>
<dbReference type="SMART" id="SM00220">
    <property type="entry name" value="S_TKc"/>
    <property type="match status" value="1"/>
</dbReference>
<dbReference type="PROSITE" id="PS00108">
    <property type="entry name" value="PROTEIN_KINASE_ST"/>
    <property type="match status" value="1"/>
</dbReference>
<evidence type="ECO:0000313" key="3">
    <source>
        <dbReference type="EMBL" id="KIO22674.1"/>
    </source>
</evidence>
<feature type="domain" description="Protein kinase" evidence="2">
    <location>
        <begin position="27"/>
        <end position="288"/>
    </location>
</feature>
<feature type="region of interest" description="Disordered" evidence="1">
    <location>
        <begin position="279"/>
        <end position="310"/>
    </location>
</feature>
<evidence type="ECO:0000313" key="4">
    <source>
        <dbReference type="Proteomes" id="UP000054248"/>
    </source>
</evidence>
<keyword evidence="4" id="KW-1185">Reference proteome</keyword>
<dbReference type="GO" id="GO:0004674">
    <property type="term" value="F:protein serine/threonine kinase activity"/>
    <property type="evidence" value="ECO:0007669"/>
    <property type="project" value="TreeGrafter"/>
</dbReference>
<dbReference type="AlphaFoldDB" id="A0A0C3QD68"/>
<dbReference type="InterPro" id="IPR011009">
    <property type="entry name" value="Kinase-like_dom_sf"/>
</dbReference>
<accession>A0A0C3QD68</accession>
<gene>
    <name evidence="3" type="ORF">M407DRAFT_27782</name>
</gene>
<dbReference type="STRING" id="1051891.A0A0C3QD68"/>
<sequence>MDSRGIAAVGNHEAFTLEDIGFAIISIDRMPINVTGHFNDIFLGKHASFGQVALRRPRVSESNYRDTMRRFQRETKTWRSLDHPYILPLLGIFKRDEHIYFVSPFAENGCLLEYLADRPRVNRISLLSGIADAIAYLHNNGIVHGDIKAGNVLINGRECPLLCDFGLAKMPYCKTSTERKGAGTVRWQSPELWDNIPRSLASDTYAFAMTIAETLTGDVPFGHLHSEVAVIKAVLTCDERPFMTPQASPTGISYESAWSVAKSCWSTLPQDRISMTKALQRLRADPSLAKKSSDTSPEPGPEDPMITDEA</sequence>
<dbReference type="PANTHER" id="PTHR44329:SF214">
    <property type="entry name" value="PROTEIN KINASE DOMAIN-CONTAINING PROTEIN"/>
    <property type="match status" value="1"/>
</dbReference>
<dbReference type="InterPro" id="IPR051681">
    <property type="entry name" value="Ser/Thr_Kinases-Pseudokinases"/>
</dbReference>
<evidence type="ECO:0000259" key="2">
    <source>
        <dbReference type="PROSITE" id="PS50011"/>
    </source>
</evidence>